<keyword evidence="2" id="KW-1133">Transmembrane helix</keyword>
<feature type="compositionally biased region" description="Low complexity" evidence="1">
    <location>
        <begin position="57"/>
        <end position="100"/>
    </location>
</feature>
<evidence type="ECO:0000313" key="3">
    <source>
        <dbReference type="EMBL" id="RKT53700.1"/>
    </source>
</evidence>
<protein>
    <submittedName>
        <fullName evidence="3">Uncharacterized protein</fullName>
    </submittedName>
</protein>
<organism evidence="3 4">
    <name type="scientific">Saccharothrix australiensis</name>
    <dbReference type="NCBI Taxonomy" id="2072"/>
    <lineage>
        <taxon>Bacteria</taxon>
        <taxon>Bacillati</taxon>
        <taxon>Actinomycetota</taxon>
        <taxon>Actinomycetes</taxon>
        <taxon>Pseudonocardiales</taxon>
        <taxon>Pseudonocardiaceae</taxon>
        <taxon>Saccharothrix</taxon>
    </lineage>
</organism>
<feature type="region of interest" description="Disordered" evidence="1">
    <location>
        <begin position="108"/>
        <end position="127"/>
    </location>
</feature>
<sequence length="217" mass="22210">MSGDAGTAVLAGSVARLETGDRHDRRGVVALTIVAVALTSAIVLIAVVALVGASARLSGSPTPETPGAAGTTGTPGTSPRRVTPTAAASATAPKAGGPAAREVRLDRGTGIDLESGAEKGQRTDGPTGGADLYLERFNFMQSSQGVFYPDEGPDANAESRCAQLIADDLDRAKEVIPTVGGQYCFLTSEGKHAWLRVKYADLTATDKGFVVLAVAVW</sequence>
<gene>
    <name evidence="3" type="ORF">C8E97_2279</name>
</gene>
<name>A0A495VXY9_9PSEU</name>
<dbReference type="AlphaFoldDB" id="A0A495VXY9"/>
<comment type="caution">
    <text evidence="3">The sequence shown here is derived from an EMBL/GenBank/DDBJ whole genome shotgun (WGS) entry which is preliminary data.</text>
</comment>
<dbReference type="Proteomes" id="UP000282084">
    <property type="component" value="Unassembled WGS sequence"/>
</dbReference>
<dbReference type="EMBL" id="RBXO01000001">
    <property type="protein sequence ID" value="RKT53700.1"/>
    <property type="molecule type" value="Genomic_DNA"/>
</dbReference>
<dbReference type="OrthoDB" id="3637826at2"/>
<feature type="region of interest" description="Disordered" evidence="1">
    <location>
        <begin position="57"/>
        <end position="103"/>
    </location>
</feature>
<keyword evidence="4" id="KW-1185">Reference proteome</keyword>
<keyword evidence="2" id="KW-0472">Membrane</keyword>
<proteinExistence type="predicted"/>
<reference evidence="3 4" key="1">
    <citation type="submission" date="2018-10" db="EMBL/GenBank/DDBJ databases">
        <title>Sequencing the genomes of 1000 actinobacteria strains.</title>
        <authorList>
            <person name="Klenk H.-P."/>
        </authorList>
    </citation>
    <scope>NUCLEOTIDE SEQUENCE [LARGE SCALE GENOMIC DNA]</scope>
    <source>
        <strain evidence="3 4">DSM 43800</strain>
    </source>
</reference>
<evidence type="ECO:0000256" key="2">
    <source>
        <dbReference type="SAM" id="Phobius"/>
    </source>
</evidence>
<keyword evidence="2" id="KW-0812">Transmembrane</keyword>
<evidence type="ECO:0000313" key="4">
    <source>
        <dbReference type="Proteomes" id="UP000282084"/>
    </source>
</evidence>
<dbReference type="RefSeq" id="WP_121004291.1">
    <property type="nucleotide sequence ID" value="NZ_RBXO01000001.1"/>
</dbReference>
<evidence type="ECO:0000256" key="1">
    <source>
        <dbReference type="SAM" id="MobiDB-lite"/>
    </source>
</evidence>
<feature type="transmembrane region" description="Helical" evidence="2">
    <location>
        <begin position="28"/>
        <end position="51"/>
    </location>
</feature>
<accession>A0A495VXY9</accession>